<dbReference type="PANTHER" id="PTHR14211">
    <property type="entry name" value="GLIOMA SUPPRESSOR CANDIDATE REGION GENE 2"/>
    <property type="match status" value="1"/>
</dbReference>
<evidence type="ECO:0000256" key="6">
    <source>
        <dbReference type="ARBA" id="ARBA00023242"/>
    </source>
</evidence>
<dbReference type="Pfam" id="PF07767">
    <property type="entry name" value="Nop53"/>
    <property type="match status" value="1"/>
</dbReference>
<proteinExistence type="evidence at transcript level"/>
<organism evidence="9">
    <name type="scientific">Triatoma infestans</name>
    <name type="common">Assassin bug</name>
    <dbReference type="NCBI Taxonomy" id="30076"/>
    <lineage>
        <taxon>Eukaryota</taxon>
        <taxon>Metazoa</taxon>
        <taxon>Ecdysozoa</taxon>
        <taxon>Arthropoda</taxon>
        <taxon>Hexapoda</taxon>
        <taxon>Insecta</taxon>
        <taxon>Pterygota</taxon>
        <taxon>Neoptera</taxon>
        <taxon>Paraneoptera</taxon>
        <taxon>Hemiptera</taxon>
        <taxon>Heteroptera</taxon>
        <taxon>Panheteroptera</taxon>
        <taxon>Cimicomorpha</taxon>
        <taxon>Reduviidae</taxon>
        <taxon>Triatominae</taxon>
        <taxon>Triatoma</taxon>
    </lineage>
</organism>
<dbReference type="GO" id="GO:0005654">
    <property type="term" value="C:nucleoplasm"/>
    <property type="evidence" value="ECO:0007669"/>
    <property type="project" value="UniProtKB-SubCell"/>
</dbReference>
<dbReference type="GO" id="GO:0006364">
    <property type="term" value="P:rRNA processing"/>
    <property type="evidence" value="ECO:0007669"/>
    <property type="project" value="TreeGrafter"/>
</dbReference>
<feature type="non-terminal residue" evidence="9">
    <location>
        <position position="1"/>
    </location>
</feature>
<dbReference type="GO" id="GO:0000027">
    <property type="term" value="P:ribosomal large subunit assembly"/>
    <property type="evidence" value="ECO:0007669"/>
    <property type="project" value="TreeGrafter"/>
</dbReference>
<evidence type="ECO:0000256" key="7">
    <source>
        <dbReference type="SAM" id="Coils"/>
    </source>
</evidence>
<sequence length="462" mass="54346">EINKKKKKNVSRNQKLYWRKHTDIKDVDEFLSEKRLEERIGGPFKNKKNEELFVIDTSTNDERFKEDTKKLTKKQRALLPPRCFEILKPLTAVPDPIVKRNRVKSKEERKSTIRKAIEEKKRLSGYIPKKVLEARRSRIVTKLQKKMQPKEHTFNKNLWDNKSTDENENPADLEWLNDNTIRHNLTNLGAFKFGVPKGIRKKKSVVPTIELPHPGSSYNPSFKDHQELLKIVADRELGKQKEEAHIKRVTSDLFNKVTRSEKASLWMEEMSQGLPQTEEIKSEDNVKEENEESTEYKAINPPVSFLKKKTKKQRRKQKLEKEEELRRKEAKLAKKKIADLYKLRFINNDIKNIEQTQLKNLQKRQKLAALNVSRTKRLGGKQYEEQDLAFSRSCELKGNLRSLKSEGNVLADRFYSLQKRNMLVPSVKRIRMNKAKVKSFVKASHRLENVENPGWRINTKTK</sequence>
<dbReference type="AlphaFoldDB" id="A0A023F7D9"/>
<keyword evidence="7" id="KW-0175">Coiled coil</keyword>
<protein>
    <recommendedName>
        <fullName evidence="4">Ribosome biogenesis protein NOP53</fullName>
    </recommendedName>
</protein>
<dbReference type="PIRSF" id="PIRSF017302">
    <property type="entry name" value="Gltscr2"/>
    <property type="match status" value="1"/>
</dbReference>
<dbReference type="InterPro" id="IPR011687">
    <property type="entry name" value="Nop53/GLTSCR2"/>
</dbReference>
<evidence type="ECO:0000256" key="4">
    <source>
        <dbReference type="ARBA" id="ARBA00018339"/>
    </source>
</evidence>
<dbReference type="GO" id="GO:0008097">
    <property type="term" value="F:5S rRNA binding"/>
    <property type="evidence" value="ECO:0007669"/>
    <property type="project" value="TreeGrafter"/>
</dbReference>
<accession>A0A023F7D9</accession>
<evidence type="ECO:0000256" key="8">
    <source>
        <dbReference type="SAM" id="MobiDB-lite"/>
    </source>
</evidence>
<name>A0A023F7D9_TRIIF</name>
<keyword evidence="6" id="KW-0539">Nucleus</keyword>
<comment type="subcellular location">
    <subcellularLocation>
        <location evidence="1">Nucleus</location>
        <location evidence="1">Nucleolus</location>
    </subcellularLocation>
    <subcellularLocation>
        <location evidence="2">Nucleus</location>
        <location evidence="2">Nucleoplasm</location>
    </subcellularLocation>
</comment>
<keyword evidence="5" id="KW-0690">Ribosome biogenesis</keyword>
<dbReference type="EMBL" id="GBBI01001559">
    <property type="protein sequence ID" value="JAC17153.1"/>
    <property type="molecule type" value="mRNA"/>
</dbReference>
<evidence type="ECO:0000313" key="9">
    <source>
        <dbReference type="EMBL" id="JAC17153.1"/>
    </source>
</evidence>
<dbReference type="GO" id="GO:0005730">
    <property type="term" value="C:nucleolus"/>
    <property type="evidence" value="ECO:0007669"/>
    <property type="project" value="UniProtKB-SubCell"/>
</dbReference>
<evidence type="ECO:0000256" key="5">
    <source>
        <dbReference type="ARBA" id="ARBA00022517"/>
    </source>
</evidence>
<comment type="similarity">
    <text evidence="3">Belongs to the NOP53 family.</text>
</comment>
<dbReference type="PANTHER" id="PTHR14211:SF7">
    <property type="entry name" value="RIBOSOME BIOGENESIS PROTEIN NOP53"/>
    <property type="match status" value="1"/>
</dbReference>
<evidence type="ECO:0000256" key="1">
    <source>
        <dbReference type="ARBA" id="ARBA00004604"/>
    </source>
</evidence>
<feature type="compositionally biased region" description="Basic and acidic residues" evidence="8">
    <location>
        <begin position="278"/>
        <end position="288"/>
    </location>
</feature>
<evidence type="ECO:0000256" key="3">
    <source>
        <dbReference type="ARBA" id="ARBA00008838"/>
    </source>
</evidence>
<reference evidence="9" key="1">
    <citation type="journal article" date="2014" name="PLoS Negl. Trop. Dis.">
        <title>An updated insight into the Sialotranscriptome of Triatoma infestans: developmental stage and geographic variations.</title>
        <authorList>
            <person name="Schwarz A."/>
            <person name="Medrano-Mercado N."/>
            <person name="Schaub G.A."/>
            <person name="Struchiner C.J."/>
            <person name="Bargues M.D."/>
            <person name="Levy M.Z."/>
            <person name="Ribeiro J.M."/>
        </authorList>
    </citation>
    <scope>NUCLEOTIDE SEQUENCE</scope>
    <source>
        <strain evidence="9">Chile</strain>
        <tissue evidence="9">Salivary glands</tissue>
    </source>
</reference>
<feature type="coiled-coil region" evidence="7">
    <location>
        <begin position="307"/>
        <end position="338"/>
    </location>
</feature>
<evidence type="ECO:0000256" key="2">
    <source>
        <dbReference type="ARBA" id="ARBA00004642"/>
    </source>
</evidence>
<feature type="region of interest" description="Disordered" evidence="8">
    <location>
        <begin position="270"/>
        <end position="295"/>
    </location>
</feature>